<comment type="caution">
    <text evidence="1">The sequence shown here is derived from an EMBL/GenBank/DDBJ whole genome shotgun (WGS) entry which is preliminary data.</text>
</comment>
<accession>A0A4Y8ZPH3</accession>
<protein>
    <submittedName>
        <fullName evidence="1">Pilus assembly protein CpaD</fullName>
    </submittedName>
</protein>
<dbReference type="PROSITE" id="PS51257">
    <property type="entry name" value="PROKAR_LIPOPROTEIN"/>
    <property type="match status" value="1"/>
</dbReference>
<name>A0A4Y8ZPH3_9SPHN</name>
<evidence type="ECO:0000313" key="1">
    <source>
        <dbReference type="EMBL" id="TFI57864.1"/>
    </source>
</evidence>
<evidence type="ECO:0000313" key="2">
    <source>
        <dbReference type="Proteomes" id="UP000298213"/>
    </source>
</evidence>
<dbReference type="RefSeq" id="WP_135087378.1">
    <property type="nucleotide sequence ID" value="NZ_SPDV01000022.1"/>
</dbReference>
<dbReference type="EMBL" id="SPDV01000022">
    <property type="protein sequence ID" value="TFI57864.1"/>
    <property type="molecule type" value="Genomic_DNA"/>
</dbReference>
<dbReference type="AlphaFoldDB" id="A0A4Y8ZPH3"/>
<sequence length="212" mass="21628">MVRSKSLVAVIAFGAAVSACNGGGQRVEAVPNRLLDSVNQPVVERSDFVFDVSGGDAGLAASEKERLREWFKTVGLGYGDRVFVDEPNPTRSRADIARVTAEFGLLLSEGAPVTAGSVRPGSSRVVVSRSTAHVPGCPNWSPTATSATGSNYGCAINSNLAAMIADPADLVLGQSGSGTGDATATAKAIKVYRDKAPSGTGALKSESSKGGN</sequence>
<organism evidence="1 2">
    <name type="scientific">Sphingomonas parva</name>
    <dbReference type="NCBI Taxonomy" id="2555898"/>
    <lineage>
        <taxon>Bacteria</taxon>
        <taxon>Pseudomonadati</taxon>
        <taxon>Pseudomonadota</taxon>
        <taxon>Alphaproteobacteria</taxon>
        <taxon>Sphingomonadales</taxon>
        <taxon>Sphingomonadaceae</taxon>
        <taxon>Sphingomonas</taxon>
    </lineage>
</organism>
<gene>
    <name evidence="1" type="ORF">E2493_12805</name>
</gene>
<proteinExistence type="predicted"/>
<reference evidence="1 2" key="1">
    <citation type="submission" date="2019-03" db="EMBL/GenBank/DDBJ databases">
        <title>Genome sequence of Sphingomonas sp. 17J27-24.</title>
        <authorList>
            <person name="Kim M."/>
            <person name="Maeng S."/>
            <person name="Sathiyaraj S."/>
        </authorList>
    </citation>
    <scope>NUCLEOTIDE SEQUENCE [LARGE SCALE GENOMIC DNA]</scope>
    <source>
        <strain evidence="1 2">17J27-24</strain>
    </source>
</reference>
<dbReference type="OrthoDB" id="9802674at2"/>
<keyword evidence="2" id="KW-1185">Reference proteome</keyword>
<dbReference type="InterPro" id="IPR019027">
    <property type="entry name" value="Pilus_biogenesis_CpaD-related"/>
</dbReference>
<dbReference type="Pfam" id="PF09476">
    <property type="entry name" value="Pilus_CpaD"/>
    <property type="match status" value="1"/>
</dbReference>
<dbReference type="Proteomes" id="UP000298213">
    <property type="component" value="Unassembled WGS sequence"/>
</dbReference>